<evidence type="ECO:0000313" key="2">
    <source>
        <dbReference type="Proteomes" id="UP001341840"/>
    </source>
</evidence>
<protein>
    <submittedName>
        <fullName evidence="1">Uncharacterized protein</fullName>
    </submittedName>
</protein>
<proteinExistence type="predicted"/>
<evidence type="ECO:0000313" key="1">
    <source>
        <dbReference type="EMBL" id="MED6159215.1"/>
    </source>
</evidence>
<dbReference type="EMBL" id="JASCZI010121045">
    <property type="protein sequence ID" value="MED6159215.1"/>
    <property type="molecule type" value="Genomic_DNA"/>
</dbReference>
<name>A0ABU6UFT6_9FABA</name>
<sequence>MLTQVCQARVKAWTGSLGLSRATEPQFGNMGLPSPSNTNLVLQLNVSHKMNIKYRTIANTARDSYKRCSTSTNFTTAETPTTKTQEIIPAGHLFLLCWPWVLHQGPGALRKGRLFRTRTVNYYSVNVMRTITGSSYAVTLHPACQEDYHRQKFLPPLAIL</sequence>
<accession>A0ABU6UFT6</accession>
<dbReference type="Proteomes" id="UP001341840">
    <property type="component" value="Unassembled WGS sequence"/>
</dbReference>
<reference evidence="1 2" key="1">
    <citation type="journal article" date="2023" name="Plants (Basel)">
        <title>Bridging the Gap: Combining Genomics and Transcriptomics Approaches to Understand Stylosanthes scabra, an Orphan Legume from the Brazilian Caatinga.</title>
        <authorList>
            <person name="Ferreira-Neto J.R.C."/>
            <person name="da Silva M.D."/>
            <person name="Binneck E."/>
            <person name="de Melo N.F."/>
            <person name="da Silva R.H."/>
            <person name="de Melo A.L.T.M."/>
            <person name="Pandolfi V."/>
            <person name="Bustamante F.O."/>
            <person name="Brasileiro-Vidal A.C."/>
            <person name="Benko-Iseppon A.M."/>
        </authorList>
    </citation>
    <scope>NUCLEOTIDE SEQUENCE [LARGE SCALE GENOMIC DNA]</scope>
    <source>
        <tissue evidence="1">Leaves</tissue>
    </source>
</reference>
<comment type="caution">
    <text evidence="1">The sequence shown here is derived from an EMBL/GenBank/DDBJ whole genome shotgun (WGS) entry which is preliminary data.</text>
</comment>
<gene>
    <name evidence="1" type="ORF">PIB30_040237</name>
</gene>
<organism evidence="1 2">
    <name type="scientific">Stylosanthes scabra</name>
    <dbReference type="NCBI Taxonomy" id="79078"/>
    <lineage>
        <taxon>Eukaryota</taxon>
        <taxon>Viridiplantae</taxon>
        <taxon>Streptophyta</taxon>
        <taxon>Embryophyta</taxon>
        <taxon>Tracheophyta</taxon>
        <taxon>Spermatophyta</taxon>
        <taxon>Magnoliopsida</taxon>
        <taxon>eudicotyledons</taxon>
        <taxon>Gunneridae</taxon>
        <taxon>Pentapetalae</taxon>
        <taxon>rosids</taxon>
        <taxon>fabids</taxon>
        <taxon>Fabales</taxon>
        <taxon>Fabaceae</taxon>
        <taxon>Papilionoideae</taxon>
        <taxon>50 kb inversion clade</taxon>
        <taxon>dalbergioids sensu lato</taxon>
        <taxon>Dalbergieae</taxon>
        <taxon>Pterocarpus clade</taxon>
        <taxon>Stylosanthes</taxon>
    </lineage>
</organism>
<keyword evidence="2" id="KW-1185">Reference proteome</keyword>